<keyword evidence="1" id="KW-0175">Coiled coil</keyword>
<evidence type="ECO:0000313" key="4">
    <source>
        <dbReference type="Proteomes" id="UP000682877"/>
    </source>
</evidence>
<reference evidence="3" key="1">
    <citation type="submission" date="2021-01" db="EMBL/GenBank/DDBJ databases">
        <authorList>
            <person name="Bezrukov I."/>
        </authorList>
    </citation>
    <scope>NUCLEOTIDE SEQUENCE</scope>
</reference>
<dbReference type="PANTHER" id="PTHR43049">
    <property type="entry name" value="EARLY ENDOSOME ANTIGEN"/>
    <property type="match status" value="1"/>
</dbReference>
<evidence type="ECO:0000256" key="2">
    <source>
        <dbReference type="SAM" id="MobiDB-lite"/>
    </source>
</evidence>
<dbReference type="Proteomes" id="UP000682877">
    <property type="component" value="Chromosome 1"/>
</dbReference>
<dbReference type="AlphaFoldDB" id="A0A8S1ZDW8"/>
<feature type="coiled-coil region" evidence="1">
    <location>
        <begin position="174"/>
        <end position="733"/>
    </location>
</feature>
<organism evidence="3 4">
    <name type="scientific">Arabidopsis arenosa</name>
    <name type="common">Sand rock-cress</name>
    <name type="synonym">Cardaminopsis arenosa</name>
    <dbReference type="NCBI Taxonomy" id="38785"/>
    <lineage>
        <taxon>Eukaryota</taxon>
        <taxon>Viridiplantae</taxon>
        <taxon>Streptophyta</taxon>
        <taxon>Embryophyta</taxon>
        <taxon>Tracheophyta</taxon>
        <taxon>Spermatophyta</taxon>
        <taxon>Magnoliopsida</taxon>
        <taxon>eudicotyledons</taxon>
        <taxon>Gunneridae</taxon>
        <taxon>Pentapetalae</taxon>
        <taxon>rosids</taxon>
        <taxon>malvids</taxon>
        <taxon>Brassicales</taxon>
        <taxon>Brassicaceae</taxon>
        <taxon>Camelineae</taxon>
        <taxon>Arabidopsis</taxon>
    </lineage>
</organism>
<dbReference type="EMBL" id="LR999451">
    <property type="protein sequence ID" value="CAE5956609.1"/>
    <property type="molecule type" value="Genomic_DNA"/>
</dbReference>
<evidence type="ECO:0000313" key="3">
    <source>
        <dbReference type="EMBL" id="CAE5956609.1"/>
    </source>
</evidence>
<protein>
    <submittedName>
        <fullName evidence="3">Uncharacterized protein</fullName>
    </submittedName>
</protein>
<proteinExistence type="predicted"/>
<evidence type="ECO:0000256" key="1">
    <source>
        <dbReference type="SAM" id="Coils"/>
    </source>
</evidence>
<keyword evidence="4" id="KW-1185">Reference proteome</keyword>
<gene>
    <name evidence="3" type="ORF">AARE701A_LOCUS372</name>
</gene>
<feature type="compositionally biased region" description="Basic and acidic residues" evidence="2">
    <location>
        <begin position="807"/>
        <end position="828"/>
    </location>
</feature>
<accession>A0A8S1ZDW8</accession>
<dbReference type="PANTHER" id="PTHR43049:SF5">
    <property type="entry name" value="MYOSIN HEAVY CHAIN, EMBRYONIC SMOOTH PROTEIN"/>
    <property type="match status" value="1"/>
</dbReference>
<feature type="coiled-coil region" evidence="1">
    <location>
        <begin position="69"/>
        <end position="145"/>
    </location>
</feature>
<sequence length="897" mass="101479">MEEATQMSSEVPLVKVVNEEVTKEDTVMEKGEEDTTFDGGFVKVEKEGINAKYDDDEKAEKQVVIEGNSNGAQRELHESQEKAKELELELEKVTVELKRYESENTLLKDDISSTKGRLEETEKKHEELELVKKKLQEQISEGEARHSSQLKSLEDALQLHDVKHKELTEVKEAFDALGLELENSRKKMIELEERLRLSASEAEKFEELQKQSASHADELEEKLKISDERFSKIDSLLSQALSQNSVLEQKLKSLDELSEKVSELKSTLIVAEEKEKKLTIQMQEYQEKVTKLESSLNQSSARNLELEEDLRIALQKGAEHEDIGNVSTQRSVELQGLFQTSQSQLEKAEEKLKDLEAIQVRNSSLETALSVAMEKERDLSENLNAVIEKLKSAEERLERQAREIDEATTRSIELEALHKHSELKVQKAMEDFSSRDTEAKSLTKKSKDLEEKIRVYEGKLTEACSQSLSLQEELDQSSAENELLADTNNQLKIKIQELEGYLDSEKETATEKLNQKDTEAKDLITKLKSHENLIEAHKRQVLEASGVADTRKVELEEALLKLKTLESTIEELEKENGDLAEVNIKLNQKLANQGSETDDFQAKLSALEAEKDQKAKELQTTIEDLTKQLTSERERLRSQISSLEEEKNQVSEIYQSTKNELVKLQEQLQEDKTKSDDMVSEIEKLSVVAAEKSVLESNFEQVEIQLKKVEAQLKEEVEKVAELTSKLQEHEHKASDRDVLDQQAIQLHKELQASHTAISEQKEAVSQKHLELEATLKKSQEELEAKKSIILHLESLLKELEQKVKLADAKSKETESTGKGEVEVESRGIDLSFSTPTQRKSKKNLDASPSHSPSSGNVTTQKAETSHLMTLKIVLGVALVSVIIARPHVAVSAQESD</sequence>
<feature type="region of interest" description="Disordered" evidence="2">
    <location>
        <begin position="807"/>
        <end position="861"/>
    </location>
</feature>
<name>A0A8S1ZDW8_ARAAE</name>
<feature type="compositionally biased region" description="Polar residues" evidence="2">
    <location>
        <begin position="847"/>
        <end position="861"/>
    </location>
</feature>